<dbReference type="PANTHER" id="PTHR43398:SF1">
    <property type="entry name" value="DOLICHOL-PHOSPHATE MANNOSYLTRANSFERASE SUBUNIT 1"/>
    <property type="match status" value="1"/>
</dbReference>
<dbReference type="Pfam" id="PF00535">
    <property type="entry name" value="Glycos_transf_2"/>
    <property type="match status" value="1"/>
</dbReference>
<dbReference type="KEGG" id="clz:BIU88_10815"/>
<evidence type="ECO:0000259" key="4">
    <source>
        <dbReference type="Pfam" id="PF00535"/>
    </source>
</evidence>
<dbReference type="Proteomes" id="UP000095185">
    <property type="component" value="Chromosome"/>
</dbReference>
<evidence type="ECO:0000256" key="1">
    <source>
        <dbReference type="ARBA" id="ARBA00006739"/>
    </source>
</evidence>
<evidence type="ECO:0000256" key="2">
    <source>
        <dbReference type="ARBA" id="ARBA00022676"/>
    </source>
</evidence>
<dbReference type="SUPFAM" id="SSF53448">
    <property type="entry name" value="Nucleotide-diphospho-sugar transferases"/>
    <property type="match status" value="1"/>
</dbReference>
<sequence length="254" mass="28327">MHDQTGQTRENETVTSKTLVIIPTYNEADNIRPLIESIIDRYPESLDILVIDDGSPDGTAGIVRSIMEKETRVTLLTRPAKLGLGTAYLMGFRYALDHGYARVIEIDADFSHDPAAIASLLEGMQHADLVIGSRYLNNTVNVVNWPLSRLILSKSASIYTRVITGMPVSDPTSGFKCLSAKALSAIALDRVHSQGYSFQIEIDFRIWKKGLVIHEVPIIFVDRSVGKSKMTRKNIVEAVWMVWWLKLLSIAGRL</sequence>
<dbReference type="AlphaFoldDB" id="A0A1D8D064"/>
<keyword evidence="2" id="KW-0328">Glycosyltransferase</keyword>
<dbReference type="OrthoDB" id="9810303at2"/>
<evidence type="ECO:0000313" key="5">
    <source>
        <dbReference type="EMBL" id="AOS84582.1"/>
    </source>
</evidence>
<dbReference type="Gene3D" id="3.90.550.10">
    <property type="entry name" value="Spore Coat Polysaccharide Biosynthesis Protein SpsA, Chain A"/>
    <property type="match status" value="1"/>
</dbReference>
<evidence type="ECO:0000256" key="3">
    <source>
        <dbReference type="ARBA" id="ARBA00022679"/>
    </source>
</evidence>
<keyword evidence="3" id="KW-0808">Transferase</keyword>
<comment type="similarity">
    <text evidence="1">Belongs to the glycosyltransferase 2 family.</text>
</comment>
<evidence type="ECO:0000313" key="6">
    <source>
        <dbReference type="Proteomes" id="UP000095185"/>
    </source>
</evidence>
<organism evidence="5 6">
    <name type="scientific">Chlorobaculum limnaeum</name>
    <dbReference type="NCBI Taxonomy" id="274537"/>
    <lineage>
        <taxon>Bacteria</taxon>
        <taxon>Pseudomonadati</taxon>
        <taxon>Chlorobiota</taxon>
        <taxon>Chlorobiia</taxon>
        <taxon>Chlorobiales</taxon>
        <taxon>Chlorobiaceae</taxon>
        <taxon>Chlorobaculum</taxon>
    </lineage>
</organism>
<dbReference type="EMBL" id="CP017305">
    <property type="protein sequence ID" value="AOS84582.1"/>
    <property type="molecule type" value="Genomic_DNA"/>
</dbReference>
<name>A0A1D8D064_CHLLM</name>
<dbReference type="STRING" id="274537.BIU88_10815"/>
<dbReference type="InterPro" id="IPR029044">
    <property type="entry name" value="Nucleotide-diphossugar_trans"/>
</dbReference>
<proteinExistence type="inferred from homology"/>
<dbReference type="GO" id="GO:0009247">
    <property type="term" value="P:glycolipid biosynthetic process"/>
    <property type="evidence" value="ECO:0007669"/>
    <property type="project" value="TreeGrafter"/>
</dbReference>
<dbReference type="InterPro" id="IPR001173">
    <property type="entry name" value="Glyco_trans_2-like"/>
</dbReference>
<dbReference type="CDD" id="cd06442">
    <property type="entry name" value="DPM1_like"/>
    <property type="match status" value="1"/>
</dbReference>
<gene>
    <name evidence="5" type="ORF">BIU88_10815</name>
</gene>
<dbReference type="FunFam" id="3.90.550.10:FF:000122">
    <property type="entry name" value="Dolichol-phosphate mannosyltransferase subunit 1"/>
    <property type="match status" value="1"/>
</dbReference>
<keyword evidence="6" id="KW-1185">Reference proteome</keyword>
<dbReference type="GO" id="GO:0016020">
    <property type="term" value="C:membrane"/>
    <property type="evidence" value="ECO:0007669"/>
    <property type="project" value="GOC"/>
</dbReference>
<feature type="domain" description="Glycosyltransferase 2-like" evidence="4">
    <location>
        <begin position="20"/>
        <end position="183"/>
    </location>
</feature>
<protein>
    <submittedName>
        <fullName evidence="5">Dolichyl-phosphate beta-D-mannosyltransferase</fullName>
    </submittedName>
</protein>
<dbReference type="PANTHER" id="PTHR43398">
    <property type="entry name" value="DOLICHOL-PHOSPHATE MANNOSYLTRANSFERASE SUBUNIT 1"/>
    <property type="match status" value="1"/>
</dbReference>
<dbReference type="InterPro" id="IPR039528">
    <property type="entry name" value="DPM1-like"/>
</dbReference>
<dbReference type="GO" id="GO:0004582">
    <property type="term" value="F:dolichyl-phosphate beta-D-mannosyltransferase activity"/>
    <property type="evidence" value="ECO:0007669"/>
    <property type="project" value="InterPro"/>
</dbReference>
<accession>A0A1D8D064</accession>
<dbReference type="RefSeq" id="WP_069810774.1">
    <property type="nucleotide sequence ID" value="NZ_CP017305.1"/>
</dbReference>
<reference evidence="5" key="1">
    <citation type="submission" date="2016-09" db="EMBL/GenBank/DDBJ databases">
        <title>Genome sequence of Chlorobaculum limnaeum.</title>
        <authorList>
            <person name="Liu Z."/>
            <person name="Tank M."/>
            <person name="Bryant D.A."/>
        </authorList>
    </citation>
    <scope>NUCLEOTIDE SEQUENCE [LARGE SCALE GENOMIC DNA]</scope>
    <source>
        <strain evidence="5">DSM 1677</strain>
    </source>
</reference>